<protein>
    <submittedName>
        <fullName evidence="1">Uncharacterized protein</fullName>
    </submittedName>
</protein>
<organism evidence="1">
    <name type="scientific">marine metagenome</name>
    <dbReference type="NCBI Taxonomy" id="408172"/>
    <lineage>
        <taxon>unclassified sequences</taxon>
        <taxon>metagenomes</taxon>
        <taxon>ecological metagenomes</taxon>
    </lineage>
</organism>
<accession>A0A381QNC9</accession>
<name>A0A381QNC9_9ZZZZ</name>
<dbReference type="AlphaFoldDB" id="A0A381QNC9"/>
<dbReference type="EMBL" id="UINC01001446">
    <property type="protein sequence ID" value="SUZ80885.1"/>
    <property type="molecule type" value="Genomic_DNA"/>
</dbReference>
<evidence type="ECO:0000313" key="1">
    <source>
        <dbReference type="EMBL" id="SUZ80885.1"/>
    </source>
</evidence>
<reference evidence="1" key="1">
    <citation type="submission" date="2018-05" db="EMBL/GenBank/DDBJ databases">
        <authorList>
            <person name="Lanie J.A."/>
            <person name="Ng W.-L."/>
            <person name="Kazmierczak K.M."/>
            <person name="Andrzejewski T.M."/>
            <person name="Davidsen T.M."/>
            <person name="Wayne K.J."/>
            <person name="Tettelin H."/>
            <person name="Glass J.I."/>
            <person name="Rusch D."/>
            <person name="Podicherti R."/>
            <person name="Tsui H.-C.T."/>
            <person name="Winkler M.E."/>
        </authorList>
    </citation>
    <scope>NUCLEOTIDE SEQUENCE</scope>
</reference>
<dbReference type="PROSITE" id="PS51257">
    <property type="entry name" value="PROKAR_LIPOPROTEIN"/>
    <property type="match status" value="1"/>
</dbReference>
<proteinExistence type="predicted"/>
<sequence length="204" mass="23315">MRGASKALSLAALLVLSMLSSGCLALSIQREIIEDWREHPVHIDKEVTAGWSETFDTGATVESVIYQNETVIQFDETVSELTINFRAQFPYSSTIEELIGNDTNEIRYVEARLWQPNTKGEGDPFWEVRATKDHPLERFEWRTDFIIGDWILEVEARGYGVTAPVEQLSFHDHFDLYATITKPCVRFPQSHEPGECTFLSELND</sequence>
<gene>
    <name evidence="1" type="ORF">METZ01_LOCUS33739</name>
</gene>